<dbReference type="Bgee" id="ENSORLG00000028632">
    <property type="expression patterns" value="Expressed in sexually immature organism and 3 other cell types or tissues"/>
</dbReference>
<dbReference type="GO" id="GO:0004523">
    <property type="term" value="F:RNA-DNA hybrid ribonuclease activity"/>
    <property type="evidence" value="ECO:0007669"/>
    <property type="project" value="UniProtKB-EC"/>
</dbReference>
<dbReference type="Gene3D" id="1.10.340.70">
    <property type="match status" value="1"/>
</dbReference>
<dbReference type="Gene3D" id="3.10.10.10">
    <property type="entry name" value="HIV Type 1 Reverse Transcriptase, subunit A, domain 1"/>
    <property type="match status" value="1"/>
</dbReference>
<reference evidence="11" key="3">
    <citation type="submission" date="2025-09" db="UniProtKB">
        <authorList>
            <consortium name="Ensembl"/>
        </authorList>
    </citation>
    <scope>IDENTIFICATION</scope>
    <source>
        <strain evidence="11">Hd-rR</strain>
    </source>
</reference>
<feature type="domain" description="Integrase catalytic" evidence="10">
    <location>
        <begin position="281"/>
        <end position="439"/>
    </location>
</feature>
<dbReference type="InterPro" id="IPR041588">
    <property type="entry name" value="Integrase_H2C2"/>
</dbReference>
<dbReference type="CDD" id="cd09274">
    <property type="entry name" value="RNase_HI_RT_Ty3"/>
    <property type="match status" value="1"/>
</dbReference>
<dbReference type="InterPro" id="IPR012337">
    <property type="entry name" value="RNaseH-like_sf"/>
</dbReference>
<dbReference type="PROSITE" id="PS50994">
    <property type="entry name" value="INTEGRASE"/>
    <property type="match status" value="1"/>
</dbReference>
<dbReference type="InParanoid" id="A0A3B3H3T2"/>
<reference evidence="11 12" key="1">
    <citation type="journal article" date="2007" name="Nature">
        <title>The medaka draft genome and insights into vertebrate genome evolution.</title>
        <authorList>
            <person name="Kasahara M."/>
            <person name="Naruse K."/>
            <person name="Sasaki S."/>
            <person name="Nakatani Y."/>
            <person name="Qu W."/>
            <person name="Ahsan B."/>
            <person name="Yamada T."/>
            <person name="Nagayasu Y."/>
            <person name="Doi K."/>
            <person name="Kasai Y."/>
            <person name="Jindo T."/>
            <person name="Kobayashi D."/>
            <person name="Shimada A."/>
            <person name="Toyoda A."/>
            <person name="Kuroki Y."/>
            <person name="Fujiyama A."/>
            <person name="Sasaki T."/>
            <person name="Shimizu A."/>
            <person name="Asakawa S."/>
            <person name="Shimizu N."/>
            <person name="Hashimoto S."/>
            <person name="Yang J."/>
            <person name="Lee Y."/>
            <person name="Matsushima K."/>
            <person name="Sugano S."/>
            <person name="Sakaizumi M."/>
            <person name="Narita T."/>
            <person name="Ohishi K."/>
            <person name="Haga S."/>
            <person name="Ohta F."/>
            <person name="Nomoto H."/>
            <person name="Nogata K."/>
            <person name="Morishita T."/>
            <person name="Endo T."/>
            <person name="Shin-I T."/>
            <person name="Takeda H."/>
            <person name="Morishita S."/>
            <person name="Kohara Y."/>
        </authorList>
    </citation>
    <scope>NUCLEOTIDE SEQUENCE [LARGE SCALE GENOMIC DNA]</scope>
    <source>
        <strain evidence="11 12">Hd-rR</strain>
    </source>
</reference>
<dbReference type="GO" id="GO:0003676">
    <property type="term" value="F:nucleic acid binding"/>
    <property type="evidence" value="ECO:0007669"/>
    <property type="project" value="InterPro"/>
</dbReference>
<evidence type="ECO:0000256" key="1">
    <source>
        <dbReference type="ARBA" id="ARBA00010879"/>
    </source>
</evidence>
<dbReference type="FunFam" id="1.10.340.70:FF:000001">
    <property type="entry name" value="Retrovirus-related Pol polyprotein from transposon gypsy-like Protein"/>
    <property type="match status" value="1"/>
</dbReference>
<dbReference type="Proteomes" id="UP000001038">
    <property type="component" value="Chromosome 8"/>
</dbReference>
<evidence type="ECO:0000259" key="10">
    <source>
        <dbReference type="PROSITE" id="PS50994"/>
    </source>
</evidence>
<dbReference type="FunFam" id="3.10.20.370:FF:000001">
    <property type="entry name" value="Retrovirus-related Pol polyprotein from transposon 17.6-like protein"/>
    <property type="match status" value="1"/>
</dbReference>
<dbReference type="FunFam" id="3.30.420.10:FF:000032">
    <property type="entry name" value="Retrovirus-related Pol polyprotein from transposon 297-like Protein"/>
    <property type="match status" value="1"/>
</dbReference>
<evidence type="ECO:0000256" key="5">
    <source>
        <dbReference type="ARBA" id="ARBA00022722"/>
    </source>
</evidence>
<evidence type="ECO:0000313" key="11">
    <source>
        <dbReference type="Ensembl" id="ENSORLP00000026547.1"/>
    </source>
</evidence>
<name>A0A3B3H3T2_ORYLA</name>
<comment type="similarity">
    <text evidence="1">Belongs to the beta type-B retroviral polymerase family. HERV class-II K(HML-2) pol subfamily.</text>
</comment>
<evidence type="ECO:0000256" key="7">
    <source>
        <dbReference type="ARBA" id="ARBA00022801"/>
    </source>
</evidence>
<dbReference type="Pfam" id="PF22938">
    <property type="entry name" value="Integrase_p58_C"/>
    <property type="match status" value="1"/>
</dbReference>
<protein>
    <recommendedName>
        <fullName evidence="9">Gypsy retrotransposon integrase-like protein 1</fullName>
        <ecNumber evidence="2">3.1.26.4</ecNumber>
    </recommendedName>
</protein>
<dbReference type="InterPro" id="IPR043128">
    <property type="entry name" value="Rev_trsase/Diguanyl_cyclase"/>
</dbReference>
<keyword evidence="7" id="KW-0378">Hydrolase</keyword>
<dbReference type="InterPro" id="IPR043502">
    <property type="entry name" value="DNA/RNA_pol_sf"/>
</dbReference>
<evidence type="ECO:0000256" key="3">
    <source>
        <dbReference type="ARBA" id="ARBA00022679"/>
    </source>
</evidence>
<evidence type="ECO:0000256" key="4">
    <source>
        <dbReference type="ARBA" id="ARBA00022695"/>
    </source>
</evidence>
<dbReference type="SUPFAM" id="SSF53098">
    <property type="entry name" value="Ribonuclease H-like"/>
    <property type="match status" value="1"/>
</dbReference>
<dbReference type="EC" id="3.1.26.4" evidence="2"/>
<dbReference type="GeneTree" id="ENSGT01050000244855"/>
<dbReference type="InterPro" id="IPR000477">
    <property type="entry name" value="RT_dom"/>
</dbReference>
<accession>A0A3B3H3T2</accession>
<dbReference type="Ensembl" id="ENSORLT00000038086.1">
    <property type="protein sequence ID" value="ENSORLP00000026547.1"/>
    <property type="gene ID" value="ENSORLG00000028632.1"/>
</dbReference>
<keyword evidence="8" id="KW-0695">RNA-directed DNA polymerase</keyword>
<dbReference type="GO" id="GO:0015074">
    <property type="term" value="P:DNA integration"/>
    <property type="evidence" value="ECO:0007669"/>
    <property type="project" value="InterPro"/>
</dbReference>
<dbReference type="AlphaFoldDB" id="A0A3B3H3T2"/>
<keyword evidence="3" id="KW-0808">Transferase</keyword>
<dbReference type="InterPro" id="IPR036397">
    <property type="entry name" value="RNaseH_sf"/>
</dbReference>
<evidence type="ECO:0000256" key="8">
    <source>
        <dbReference type="ARBA" id="ARBA00022918"/>
    </source>
</evidence>
<reference evidence="11" key="2">
    <citation type="submission" date="2025-08" db="UniProtKB">
        <authorList>
            <consortium name="Ensembl"/>
        </authorList>
    </citation>
    <scope>IDENTIFICATION</scope>
    <source>
        <strain evidence="11">Hd-rR</strain>
    </source>
</reference>
<organism evidence="11 12">
    <name type="scientific">Oryzias latipes</name>
    <name type="common">Japanese rice fish</name>
    <name type="synonym">Japanese killifish</name>
    <dbReference type="NCBI Taxonomy" id="8090"/>
    <lineage>
        <taxon>Eukaryota</taxon>
        <taxon>Metazoa</taxon>
        <taxon>Chordata</taxon>
        <taxon>Craniata</taxon>
        <taxon>Vertebrata</taxon>
        <taxon>Euteleostomi</taxon>
        <taxon>Actinopterygii</taxon>
        <taxon>Neopterygii</taxon>
        <taxon>Teleostei</taxon>
        <taxon>Neoteleostei</taxon>
        <taxon>Acanthomorphata</taxon>
        <taxon>Ovalentaria</taxon>
        <taxon>Atherinomorphae</taxon>
        <taxon>Beloniformes</taxon>
        <taxon>Adrianichthyidae</taxon>
        <taxon>Oryziinae</taxon>
        <taxon>Oryzias</taxon>
    </lineage>
</organism>
<keyword evidence="4" id="KW-0548">Nucleotidyltransferase</keyword>
<dbReference type="PANTHER" id="PTHR37984">
    <property type="entry name" value="PROTEIN CBG26694"/>
    <property type="match status" value="1"/>
</dbReference>
<dbReference type="Pfam" id="PF17917">
    <property type="entry name" value="RT_RNaseH"/>
    <property type="match status" value="1"/>
</dbReference>
<dbReference type="CDD" id="cd01647">
    <property type="entry name" value="RT_LTR"/>
    <property type="match status" value="1"/>
</dbReference>
<dbReference type="Gene3D" id="3.30.70.270">
    <property type="match status" value="2"/>
</dbReference>
<dbReference type="GO" id="GO:0003964">
    <property type="term" value="F:RNA-directed DNA polymerase activity"/>
    <property type="evidence" value="ECO:0007669"/>
    <property type="project" value="UniProtKB-KW"/>
</dbReference>
<dbReference type="Pfam" id="PF00665">
    <property type="entry name" value="rve"/>
    <property type="match status" value="1"/>
</dbReference>
<dbReference type="InterPro" id="IPR054465">
    <property type="entry name" value="Integrase_p58-like_C"/>
</dbReference>
<dbReference type="Pfam" id="PF00078">
    <property type="entry name" value="RVT_1"/>
    <property type="match status" value="1"/>
</dbReference>
<dbReference type="InterPro" id="IPR050951">
    <property type="entry name" value="Retrovirus_Pol_polyprotein"/>
</dbReference>
<proteinExistence type="inferred from homology"/>
<dbReference type="InterPro" id="IPR041373">
    <property type="entry name" value="RT_RNaseH"/>
</dbReference>
<keyword evidence="12" id="KW-1185">Reference proteome</keyword>
<dbReference type="Gene3D" id="3.30.420.10">
    <property type="entry name" value="Ribonuclease H-like superfamily/Ribonuclease H"/>
    <property type="match status" value="1"/>
</dbReference>
<dbReference type="FunFam" id="3.30.70.270:FF:000026">
    <property type="entry name" value="Transposon Ty3-G Gag-Pol polyprotein"/>
    <property type="match status" value="1"/>
</dbReference>
<sequence length="1053" mass="118002">MIIILRDVLPFSEQSELKCSAIVQGFCGFMTLPLHSINLNSVLVSGKVSVAVCPSIPINGVSLILGNDLAGDRVLAAPVVTSTPTELECPDKLEQEYPDVFPVCAVTRAMSKKPLEKEMDPHVDLSDTFLAKCDTFGFGDSFPSHEDLKAAQASDKSLSSLFDNVVPEGEAEKLSRAYFISNGVLMRKWTPPELTCEDSWGSFFQVVVPVIFRTEVLRLAHDHGLAGHMGVRKTLDRVTRHFYWPGVKSDVTGYCKTCHVCQVVGKPNQTIPRAPLHPIPAIGEPFEHVLVDCVGPLPRTKSGNQYLLTMMCTATRFPEAVPLRTITATAVSKALVKFFTLFGLPRVIQTDQGTNFMSRVFSQVLQQFSIKHCTSSAYHPESQGALERFHQTLKTMLRVYCQEFGKEWDDGVPLLLFAAREVTQESLGFSPAELVVGHTVRGPLKLLKERWLEEPTCKTDLMQYVCGFRSKLLRACELARKNLEKAQEKMKLRYDKHTQYRVFSPGDKVLVLLPLPGSTLQSQYSGPFTVVCKISDTDYLVRTPDRKRKERRCHVNLLKPYFDREIESRPIMSLSVSVSDPVDTSNVALRGIPERRLLNSELLSSLDVHLAYLDCEKRADIVAILHRYLELFSDVPTCTSVLEHDIDVGDALPVKQHPYRINPEKRRIMQQEVSYMLQHGIAQPSSSPWSSPCLLVEKSDKSPRFCTDFRKVNSFTKPDCFPLPRLDDCIDRVGSAAYVTKLDLLKGYWQVPLTPRACEISAFATPDDFCQYTVMAFGMRNAPATFQRLINTVLRDVSGCEAYLDDVVVCSSCWPDHLSQLSDVFLRLTKANLTLNLAKCVFGQATVTYLGKVVGCGQVCPVEAKIEAIVNFCVPSTRRDLRRFLGMAGYYRGFCKNFSIVAAPLTTLLSPKVSFEWSEACQVAFSNLKSLMACAPVLVSPDFNLPFKLAVDASEVGAGAVLLQDRSGVEHPVCYFSRKFNCHQLRYSTIEKEALALILALEHFEVYVSSTQTVVVYTDHNPLVALQRMKNSNQRLMRWCLFLQGFVLDIRHI</sequence>
<evidence type="ECO:0000313" key="12">
    <source>
        <dbReference type="Proteomes" id="UP000001038"/>
    </source>
</evidence>
<evidence type="ECO:0000256" key="6">
    <source>
        <dbReference type="ARBA" id="ARBA00022759"/>
    </source>
</evidence>
<dbReference type="PANTHER" id="PTHR37984:SF5">
    <property type="entry name" value="PROTEIN NYNRIN-LIKE"/>
    <property type="match status" value="1"/>
</dbReference>
<dbReference type="InterPro" id="IPR001584">
    <property type="entry name" value="Integrase_cat-core"/>
</dbReference>
<evidence type="ECO:0000256" key="9">
    <source>
        <dbReference type="ARBA" id="ARBA00039658"/>
    </source>
</evidence>
<keyword evidence="5" id="KW-0540">Nuclease</keyword>
<dbReference type="SUPFAM" id="SSF56672">
    <property type="entry name" value="DNA/RNA polymerases"/>
    <property type="match status" value="1"/>
</dbReference>
<keyword evidence="6" id="KW-0255">Endonuclease</keyword>
<evidence type="ECO:0000256" key="2">
    <source>
        <dbReference type="ARBA" id="ARBA00012180"/>
    </source>
</evidence>
<dbReference type="Pfam" id="PF17921">
    <property type="entry name" value="Integrase_H2C2"/>
    <property type="match status" value="1"/>
</dbReference>